<dbReference type="InterPro" id="IPR004089">
    <property type="entry name" value="MCPsignal_dom"/>
</dbReference>
<keyword evidence="6" id="KW-0812">Transmembrane</keyword>
<feature type="compositionally biased region" description="Polar residues" evidence="5">
    <location>
        <begin position="693"/>
        <end position="703"/>
    </location>
</feature>
<dbReference type="GeneID" id="28249496"/>
<dbReference type="PANTHER" id="PTHR43531:SF11">
    <property type="entry name" value="METHYL-ACCEPTING CHEMOTAXIS PROTEIN 3"/>
    <property type="match status" value="1"/>
</dbReference>
<dbReference type="Gene3D" id="1.10.287.950">
    <property type="entry name" value="Methyl-accepting chemotaxis protein"/>
    <property type="match status" value="1"/>
</dbReference>
<evidence type="ECO:0000313" key="10">
    <source>
        <dbReference type="Proteomes" id="UP000013243"/>
    </source>
</evidence>
<dbReference type="SMART" id="SM00283">
    <property type="entry name" value="MA"/>
    <property type="match status" value="1"/>
</dbReference>
<reference evidence="9 10" key="1">
    <citation type="journal article" date="2016" name="ISME J.">
        <title>Global occurrence and heterogeneity of the Roseobacter-clade species Ruegeria mobilis.</title>
        <authorList>
            <person name="Sonnenschein E."/>
            <person name="Gram L."/>
        </authorList>
    </citation>
    <scope>NUCLEOTIDE SEQUENCE [LARGE SCALE GENOMIC DNA]</scope>
    <source>
        <strain evidence="9 10">F1926</strain>
    </source>
</reference>
<proteinExistence type="inferred from homology"/>
<evidence type="ECO:0000259" key="8">
    <source>
        <dbReference type="PROSITE" id="PS50885"/>
    </source>
</evidence>
<dbReference type="Gene3D" id="6.10.340.10">
    <property type="match status" value="1"/>
</dbReference>
<evidence type="ECO:0000259" key="7">
    <source>
        <dbReference type="PROSITE" id="PS50111"/>
    </source>
</evidence>
<dbReference type="SUPFAM" id="SSF58104">
    <property type="entry name" value="Methyl-accepting chemotaxis protein (MCP) signaling domain"/>
    <property type="match status" value="1"/>
</dbReference>
<name>A0A1B1A1H1_9RHOB</name>
<dbReference type="GO" id="GO:0006935">
    <property type="term" value="P:chemotaxis"/>
    <property type="evidence" value="ECO:0007669"/>
    <property type="project" value="UniProtKB-KW"/>
</dbReference>
<gene>
    <name evidence="9" type="ORF">K529_006650</name>
</gene>
<dbReference type="FunFam" id="1.10.287.950:FF:000001">
    <property type="entry name" value="Methyl-accepting chemotaxis sensory transducer"/>
    <property type="match status" value="1"/>
</dbReference>
<dbReference type="CDD" id="cd11386">
    <property type="entry name" value="MCP_signal"/>
    <property type="match status" value="1"/>
</dbReference>
<dbReference type="InterPro" id="IPR003660">
    <property type="entry name" value="HAMP_dom"/>
</dbReference>
<evidence type="ECO:0000256" key="1">
    <source>
        <dbReference type="ARBA" id="ARBA00004370"/>
    </source>
</evidence>
<evidence type="ECO:0000313" key="9">
    <source>
        <dbReference type="EMBL" id="ANP40440.1"/>
    </source>
</evidence>
<feature type="domain" description="HAMP" evidence="8">
    <location>
        <begin position="321"/>
        <end position="374"/>
    </location>
</feature>
<keyword evidence="4" id="KW-0807">Transducer</keyword>
<dbReference type="Pfam" id="PF08376">
    <property type="entry name" value="NIT"/>
    <property type="match status" value="1"/>
</dbReference>
<dbReference type="Proteomes" id="UP000013243">
    <property type="component" value="Chromosome"/>
</dbReference>
<evidence type="ECO:0000256" key="2">
    <source>
        <dbReference type="ARBA" id="ARBA00022500"/>
    </source>
</evidence>
<feature type="transmembrane region" description="Helical" evidence="6">
    <location>
        <begin position="301"/>
        <end position="320"/>
    </location>
</feature>
<organism evidence="9 10">
    <name type="scientific">Tritonibacter mobilis F1926</name>
    <dbReference type="NCBI Taxonomy" id="1265309"/>
    <lineage>
        <taxon>Bacteria</taxon>
        <taxon>Pseudomonadati</taxon>
        <taxon>Pseudomonadota</taxon>
        <taxon>Alphaproteobacteria</taxon>
        <taxon>Rhodobacterales</taxon>
        <taxon>Paracoccaceae</taxon>
        <taxon>Tritonibacter</taxon>
    </lineage>
</organism>
<dbReference type="SMART" id="SM00304">
    <property type="entry name" value="HAMP"/>
    <property type="match status" value="2"/>
</dbReference>
<evidence type="ECO:0000256" key="4">
    <source>
        <dbReference type="PROSITE-ProRule" id="PRU00284"/>
    </source>
</evidence>
<evidence type="ECO:0000256" key="3">
    <source>
        <dbReference type="ARBA" id="ARBA00029447"/>
    </source>
</evidence>
<comment type="subcellular location">
    <subcellularLocation>
        <location evidence="1">Membrane</location>
    </subcellularLocation>
</comment>
<accession>A0A1B1A1H1</accession>
<dbReference type="EMBL" id="CP015230">
    <property type="protein sequence ID" value="ANP40440.1"/>
    <property type="molecule type" value="Genomic_DNA"/>
</dbReference>
<feature type="domain" description="HAMP" evidence="8">
    <location>
        <begin position="394"/>
        <end position="440"/>
    </location>
</feature>
<dbReference type="OrthoDB" id="9814362at2"/>
<protein>
    <submittedName>
        <fullName evidence="9">Chemotaxis protein</fullName>
    </submittedName>
</protein>
<keyword evidence="6" id="KW-0472">Membrane</keyword>
<evidence type="ECO:0000256" key="6">
    <source>
        <dbReference type="SAM" id="Phobius"/>
    </source>
</evidence>
<feature type="domain" description="Methyl-accepting transducer" evidence="7">
    <location>
        <begin position="445"/>
        <end position="674"/>
    </location>
</feature>
<dbReference type="PROSITE" id="PS50885">
    <property type="entry name" value="HAMP"/>
    <property type="match status" value="2"/>
</dbReference>
<dbReference type="GO" id="GO:0007165">
    <property type="term" value="P:signal transduction"/>
    <property type="evidence" value="ECO:0007669"/>
    <property type="project" value="UniProtKB-KW"/>
</dbReference>
<evidence type="ECO:0000256" key="5">
    <source>
        <dbReference type="SAM" id="MobiDB-lite"/>
    </source>
</evidence>
<dbReference type="STRING" id="1265309.K529_006650"/>
<dbReference type="InterPro" id="IPR051310">
    <property type="entry name" value="MCP_chemotaxis"/>
</dbReference>
<sequence length="716" mass="77735">MRLRLVMFLVIGPLIALACFFAVDELQMQWDDYSLARETREKTLEETLVNTLVHEMQKERGYSAGFIASKGKNFPQELSEQRQMTDEALNTVLSDVRSLALKKPELSDMVRARTEQLADMRQQVDGFELTVPEMAKFYTSTIGMMLDLARPVQSASPSQKLQMLAQARTLLGAAKEAAGLERAMGATGLGGGFGLPLHDRFVSLGGAQMAHLNEVDALVDLDVWMAELLTKEEYAQIAQARKTIVDGYESGDFGDLTAPGWFAVSTNWINALRAEEERLATEINQISTSIEQRAGTAFRNFAILSAVAALGCLVFAVIMFEKVIKRIHGLTAVVEGFTKGDYDIYVDGIDGKDELSRMARVIYTFKQEALQMIRDAKALEVEQGKRKKEQDFVVSELRNGFSRLSDGDLTVKFDNAFPADYEDVRADFNQTIGRLRESIERVIEATSSLRSGAAEIDQAASDLSHRTESQAATLEETAAALEELTASVKSAADGARTVERTTEDAKTEATQSGTVVRDAVRAMAEIEKGSEQIAQIIGVIDDIAFQTNLLALNAGVEAARAGEAGRGFAVVASEVRGLAQRSSDAAMEIKSLIGNSSLQVERGVDLVRNAGQALESIVTQVTHISTLVSEIAEGAAEQSTGLEEINTGVVQLDQVTQQNAAMVEETTAASNMLNTNAQQLGDIVQRFKIHGDQTVSAPAQTEPSADDEAIALPRAS</sequence>
<dbReference type="Pfam" id="PF00015">
    <property type="entry name" value="MCPsignal"/>
    <property type="match status" value="1"/>
</dbReference>
<comment type="similarity">
    <text evidence="3">Belongs to the methyl-accepting chemotaxis (MCP) protein family.</text>
</comment>
<dbReference type="PROSITE" id="PS51257">
    <property type="entry name" value="PROKAR_LIPOPROTEIN"/>
    <property type="match status" value="1"/>
</dbReference>
<dbReference type="PROSITE" id="PS50111">
    <property type="entry name" value="CHEMOTAXIS_TRANSDUC_2"/>
    <property type="match status" value="1"/>
</dbReference>
<dbReference type="InterPro" id="IPR013587">
    <property type="entry name" value="Nitrate/nitrite_sensing"/>
</dbReference>
<feature type="region of interest" description="Disordered" evidence="5">
    <location>
        <begin position="693"/>
        <end position="716"/>
    </location>
</feature>
<keyword evidence="6" id="KW-1133">Transmembrane helix</keyword>
<dbReference type="GO" id="GO:0016020">
    <property type="term" value="C:membrane"/>
    <property type="evidence" value="ECO:0007669"/>
    <property type="project" value="UniProtKB-SubCell"/>
</dbReference>
<dbReference type="KEGG" id="rmb:K529_006650"/>
<keyword evidence="2" id="KW-0145">Chemotaxis</keyword>
<dbReference type="RefSeq" id="WP_005611653.1">
    <property type="nucleotide sequence ID" value="NZ_CP015230.1"/>
</dbReference>
<dbReference type="AlphaFoldDB" id="A0A1B1A1H1"/>
<dbReference type="PANTHER" id="PTHR43531">
    <property type="entry name" value="PROTEIN ICFG"/>
    <property type="match status" value="1"/>
</dbReference>